<dbReference type="OrthoDB" id="672773at2759"/>
<keyword evidence="4 6" id="KW-1133">Transmembrane helix</keyword>
<dbReference type="Pfam" id="PF00335">
    <property type="entry name" value="Tetraspanin"/>
    <property type="match status" value="1"/>
</dbReference>
<proteinExistence type="inferred from homology"/>
<reference evidence="7 8" key="1">
    <citation type="submission" date="2013-09" db="EMBL/GenBank/DDBJ databases">
        <title>Corchorus capsularis genome sequencing.</title>
        <authorList>
            <person name="Alam M."/>
            <person name="Haque M.S."/>
            <person name="Islam M.S."/>
            <person name="Emdad E.M."/>
            <person name="Islam M.M."/>
            <person name="Ahmed B."/>
            <person name="Halim A."/>
            <person name="Hossen Q.M.M."/>
            <person name="Hossain M.Z."/>
            <person name="Ahmed R."/>
            <person name="Khan M.M."/>
            <person name="Islam R."/>
            <person name="Rashid M.M."/>
            <person name="Khan S.A."/>
            <person name="Rahman M.S."/>
            <person name="Alam M."/>
        </authorList>
    </citation>
    <scope>NUCLEOTIDE SEQUENCE [LARGE SCALE GENOMIC DNA]</scope>
    <source>
        <strain evidence="8">cv. CVL-1</strain>
        <tissue evidence="7">Whole seedling</tissue>
    </source>
</reference>
<dbReference type="EMBL" id="AWWV01014560">
    <property type="protein sequence ID" value="OMO55841.1"/>
    <property type="molecule type" value="Genomic_DNA"/>
</dbReference>
<dbReference type="InterPro" id="IPR018499">
    <property type="entry name" value="Tetraspanin/Peripherin"/>
</dbReference>
<name>A0A1R3GCQ4_COCAP</name>
<sequence>MFYVAGANPQTKEHVQKTWVQNMVGKNWPSLKNCLVRGKVCEAMNNSITTNLDDFMMEKTNPIEDGCCRPPRDCGFEFMNATFWKVPKSGLVKNDGDCKLWNNQPDALCFDCNRCKEAFVGDLRKDAKYIGIGLIVEVVIVLFILSIGCCAKKNNDKNSSYP</sequence>
<evidence type="ECO:0000256" key="4">
    <source>
        <dbReference type="ARBA" id="ARBA00022989"/>
    </source>
</evidence>
<dbReference type="STRING" id="210143.A0A1R3GCQ4"/>
<comment type="subcellular location">
    <subcellularLocation>
        <location evidence="1">Membrane</location>
        <topology evidence="1">Multi-pass membrane protein</topology>
    </subcellularLocation>
</comment>
<protein>
    <submittedName>
        <fullName evidence="7">Tetraspanin/Peripherin</fullName>
    </submittedName>
</protein>
<dbReference type="AlphaFoldDB" id="A0A1R3GCQ4"/>
<dbReference type="GO" id="GO:0009734">
    <property type="term" value="P:auxin-activated signaling pathway"/>
    <property type="evidence" value="ECO:0007669"/>
    <property type="project" value="InterPro"/>
</dbReference>
<comment type="similarity">
    <text evidence="2">Belongs to the tetraspanin (TM4SF) family.</text>
</comment>
<evidence type="ECO:0000313" key="7">
    <source>
        <dbReference type="EMBL" id="OMO55841.1"/>
    </source>
</evidence>
<organism evidence="7 8">
    <name type="scientific">Corchorus capsularis</name>
    <name type="common">Jute</name>
    <dbReference type="NCBI Taxonomy" id="210143"/>
    <lineage>
        <taxon>Eukaryota</taxon>
        <taxon>Viridiplantae</taxon>
        <taxon>Streptophyta</taxon>
        <taxon>Embryophyta</taxon>
        <taxon>Tracheophyta</taxon>
        <taxon>Spermatophyta</taxon>
        <taxon>Magnoliopsida</taxon>
        <taxon>eudicotyledons</taxon>
        <taxon>Gunneridae</taxon>
        <taxon>Pentapetalae</taxon>
        <taxon>rosids</taxon>
        <taxon>malvids</taxon>
        <taxon>Malvales</taxon>
        <taxon>Malvaceae</taxon>
        <taxon>Grewioideae</taxon>
        <taxon>Apeibeae</taxon>
        <taxon>Corchorus</taxon>
    </lineage>
</organism>
<dbReference type="OMA" id="ICAKLRM"/>
<evidence type="ECO:0000256" key="2">
    <source>
        <dbReference type="ARBA" id="ARBA00006840"/>
    </source>
</evidence>
<gene>
    <name evidence="7" type="ORF">CCACVL1_26957</name>
</gene>
<evidence type="ECO:0000256" key="3">
    <source>
        <dbReference type="ARBA" id="ARBA00022692"/>
    </source>
</evidence>
<dbReference type="Gramene" id="OMO55841">
    <property type="protein sequence ID" value="OMO55841"/>
    <property type="gene ID" value="CCACVL1_26957"/>
</dbReference>
<evidence type="ECO:0000313" key="8">
    <source>
        <dbReference type="Proteomes" id="UP000188268"/>
    </source>
</evidence>
<accession>A0A1R3GCQ4</accession>
<dbReference type="GO" id="GO:0016020">
    <property type="term" value="C:membrane"/>
    <property type="evidence" value="ECO:0007669"/>
    <property type="project" value="UniProtKB-SubCell"/>
</dbReference>
<evidence type="ECO:0000256" key="5">
    <source>
        <dbReference type="ARBA" id="ARBA00023136"/>
    </source>
</evidence>
<dbReference type="Proteomes" id="UP000188268">
    <property type="component" value="Unassembled WGS sequence"/>
</dbReference>
<dbReference type="InterPro" id="IPR044991">
    <property type="entry name" value="TET_plant"/>
</dbReference>
<evidence type="ECO:0000256" key="6">
    <source>
        <dbReference type="SAM" id="Phobius"/>
    </source>
</evidence>
<keyword evidence="5 6" id="KW-0472">Membrane</keyword>
<dbReference type="PANTHER" id="PTHR32191">
    <property type="entry name" value="TETRASPANIN-8-RELATED"/>
    <property type="match status" value="1"/>
</dbReference>
<evidence type="ECO:0000256" key="1">
    <source>
        <dbReference type="ARBA" id="ARBA00004141"/>
    </source>
</evidence>
<feature type="transmembrane region" description="Helical" evidence="6">
    <location>
        <begin position="129"/>
        <end position="151"/>
    </location>
</feature>
<keyword evidence="3 6" id="KW-0812">Transmembrane</keyword>
<keyword evidence="8" id="KW-1185">Reference proteome</keyword>
<comment type="caution">
    <text evidence="7">The sequence shown here is derived from an EMBL/GenBank/DDBJ whole genome shotgun (WGS) entry which is preliminary data.</text>
</comment>